<keyword evidence="13 15" id="KW-0030">Aminoacyl-tRNA synthetase</keyword>
<keyword evidence="7 15" id="KW-0479">Metal-binding</keyword>
<dbReference type="InterPro" id="IPR033714">
    <property type="entry name" value="tRNA_bind_bactPheRS"/>
</dbReference>
<dbReference type="EC" id="6.1.1.20" evidence="15"/>
<feature type="binding site" evidence="15">
    <location>
        <position position="471"/>
    </location>
    <ligand>
        <name>Mg(2+)</name>
        <dbReference type="ChEBI" id="CHEBI:18420"/>
        <note>shared with alpha subunit</note>
    </ligand>
</feature>
<proteinExistence type="inferred from homology"/>
<evidence type="ECO:0000256" key="1">
    <source>
        <dbReference type="ARBA" id="ARBA00004496"/>
    </source>
</evidence>
<organism evidence="20 21">
    <name type="scientific">Asticcacaulis aquaticus</name>
    <dbReference type="NCBI Taxonomy" id="2984212"/>
    <lineage>
        <taxon>Bacteria</taxon>
        <taxon>Pseudomonadati</taxon>
        <taxon>Pseudomonadota</taxon>
        <taxon>Alphaproteobacteria</taxon>
        <taxon>Caulobacterales</taxon>
        <taxon>Caulobacteraceae</taxon>
        <taxon>Asticcacaulis</taxon>
    </lineage>
</organism>
<dbReference type="InterPro" id="IPR005146">
    <property type="entry name" value="B3/B4_tRNA-bd"/>
</dbReference>
<dbReference type="Gene3D" id="3.50.40.10">
    <property type="entry name" value="Phenylalanyl-trna Synthetase, Chain B, domain 3"/>
    <property type="match status" value="1"/>
</dbReference>
<dbReference type="Pfam" id="PF03484">
    <property type="entry name" value="B5"/>
    <property type="match status" value="1"/>
</dbReference>
<evidence type="ECO:0000256" key="12">
    <source>
        <dbReference type="ARBA" id="ARBA00022917"/>
    </source>
</evidence>
<feature type="binding site" evidence="15">
    <location>
        <position position="462"/>
    </location>
    <ligand>
        <name>Mg(2+)</name>
        <dbReference type="ChEBI" id="CHEBI:18420"/>
        <note>shared with alpha subunit</note>
    </ligand>
</feature>
<comment type="catalytic activity">
    <reaction evidence="14 15">
        <text>tRNA(Phe) + L-phenylalanine + ATP = L-phenylalanyl-tRNA(Phe) + AMP + diphosphate + H(+)</text>
        <dbReference type="Rhea" id="RHEA:19413"/>
        <dbReference type="Rhea" id="RHEA-COMP:9668"/>
        <dbReference type="Rhea" id="RHEA-COMP:9699"/>
        <dbReference type="ChEBI" id="CHEBI:15378"/>
        <dbReference type="ChEBI" id="CHEBI:30616"/>
        <dbReference type="ChEBI" id="CHEBI:33019"/>
        <dbReference type="ChEBI" id="CHEBI:58095"/>
        <dbReference type="ChEBI" id="CHEBI:78442"/>
        <dbReference type="ChEBI" id="CHEBI:78531"/>
        <dbReference type="ChEBI" id="CHEBI:456215"/>
        <dbReference type="EC" id="6.1.1.20"/>
    </reaction>
</comment>
<name>A0ABT5HQW0_9CAUL</name>
<evidence type="ECO:0000256" key="13">
    <source>
        <dbReference type="ARBA" id="ARBA00023146"/>
    </source>
</evidence>
<comment type="caution">
    <text evidence="20">The sequence shown here is derived from an EMBL/GenBank/DDBJ whole genome shotgun (WGS) entry which is preliminary data.</text>
</comment>
<evidence type="ECO:0000259" key="19">
    <source>
        <dbReference type="PROSITE" id="PS51483"/>
    </source>
</evidence>
<dbReference type="InterPro" id="IPR045060">
    <property type="entry name" value="Phe-tRNA-ligase_IIc_bsu"/>
</dbReference>
<dbReference type="GO" id="GO:0004826">
    <property type="term" value="F:phenylalanine-tRNA ligase activity"/>
    <property type="evidence" value="ECO:0007669"/>
    <property type="project" value="UniProtKB-EC"/>
</dbReference>
<dbReference type="InterPro" id="IPR005147">
    <property type="entry name" value="tRNA_synthase_B5-dom"/>
</dbReference>
<keyword evidence="5 16" id="KW-0820">tRNA-binding</keyword>
<keyword evidence="8 15" id="KW-0547">Nucleotide-binding</keyword>
<evidence type="ECO:0000259" key="18">
    <source>
        <dbReference type="PROSITE" id="PS51447"/>
    </source>
</evidence>
<protein>
    <recommendedName>
        <fullName evidence="15">Phenylalanine--tRNA ligase beta subunit</fullName>
        <ecNumber evidence="15">6.1.1.20</ecNumber>
    </recommendedName>
    <alternativeName>
        <fullName evidence="15">Phenylalanyl-tRNA synthetase beta subunit</fullName>
        <shortName evidence="15">PheRS</shortName>
    </alternativeName>
</protein>
<evidence type="ECO:0000256" key="8">
    <source>
        <dbReference type="ARBA" id="ARBA00022741"/>
    </source>
</evidence>
<evidence type="ECO:0000256" key="15">
    <source>
        <dbReference type="HAMAP-Rule" id="MF_00283"/>
    </source>
</evidence>
<dbReference type="InterPro" id="IPR020825">
    <property type="entry name" value="Phe-tRNA_synthase-like_B3/B4"/>
</dbReference>
<dbReference type="InterPro" id="IPR009061">
    <property type="entry name" value="DNA-bd_dom_put_sf"/>
</dbReference>
<keyword evidence="4 15" id="KW-0963">Cytoplasm</keyword>
<dbReference type="Proteomes" id="UP001214854">
    <property type="component" value="Unassembled WGS sequence"/>
</dbReference>
<feature type="domain" description="FDX-ACB" evidence="18">
    <location>
        <begin position="713"/>
        <end position="805"/>
    </location>
</feature>
<dbReference type="SMART" id="SM00873">
    <property type="entry name" value="B3_4"/>
    <property type="match status" value="1"/>
</dbReference>
<comment type="subunit">
    <text evidence="3 15">Tetramer of two alpha and two beta subunits.</text>
</comment>
<dbReference type="InterPro" id="IPR004532">
    <property type="entry name" value="Phe-tRNA-ligase_IIc_bsu_bact"/>
</dbReference>
<dbReference type="Gene3D" id="2.40.50.140">
    <property type="entry name" value="Nucleic acid-binding proteins"/>
    <property type="match status" value="1"/>
</dbReference>
<dbReference type="SUPFAM" id="SSF54991">
    <property type="entry name" value="Anticodon-binding domain of PheRS"/>
    <property type="match status" value="1"/>
</dbReference>
<evidence type="ECO:0000256" key="16">
    <source>
        <dbReference type="PROSITE-ProRule" id="PRU00209"/>
    </source>
</evidence>
<dbReference type="SUPFAM" id="SSF56037">
    <property type="entry name" value="PheT/TilS domain"/>
    <property type="match status" value="1"/>
</dbReference>
<evidence type="ECO:0000256" key="4">
    <source>
        <dbReference type="ARBA" id="ARBA00022490"/>
    </source>
</evidence>
<reference evidence="20 21" key="1">
    <citation type="submission" date="2023-01" db="EMBL/GenBank/DDBJ databases">
        <title>Novel species of the genus Asticcacaulis isolated from rivers.</title>
        <authorList>
            <person name="Lu H."/>
        </authorList>
    </citation>
    <scope>NUCLEOTIDE SEQUENCE [LARGE SCALE GENOMIC DNA]</scope>
    <source>
        <strain evidence="20 21">BYS171W</strain>
    </source>
</reference>
<dbReference type="RefSeq" id="WP_272746944.1">
    <property type="nucleotide sequence ID" value="NZ_JAQQKX010000002.1"/>
</dbReference>
<evidence type="ECO:0000256" key="11">
    <source>
        <dbReference type="ARBA" id="ARBA00022884"/>
    </source>
</evidence>
<dbReference type="InterPro" id="IPR012340">
    <property type="entry name" value="NA-bd_OB-fold"/>
</dbReference>
<dbReference type="InterPro" id="IPR041616">
    <property type="entry name" value="PheRS_beta_core"/>
</dbReference>
<dbReference type="HAMAP" id="MF_00283">
    <property type="entry name" value="Phe_tRNA_synth_beta1"/>
    <property type="match status" value="1"/>
</dbReference>
<evidence type="ECO:0000256" key="10">
    <source>
        <dbReference type="ARBA" id="ARBA00022842"/>
    </source>
</evidence>
<dbReference type="SUPFAM" id="SSF50249">
    <property type="entry name" value="Nucleic acid-binding proteins"/>
    <property type="match status" value="1"/>
</dbReference>
<comment type="subcellular location">
    <subcellularLocation>
        <location evidence="1 15">Cytoplasm</location>
    </subcellularLocation>
</comment>
<dbReference type="PROSITE" id="PS51447">
    <property type="entry name" value="FDX_ACB"/>
    <property type="match status" value="1"/>
</dbReference>
<feature type="binding site" evidence="15">
    <location>
        <position position="472"/>
    </location>
    <ligand>
        <name>Mg(2+)</name>
        <dbReference type="ChEBI" id="CHEBI:18420"/>
        <note>shared with alpha subunit</note>
    </ligand>
</feature>
<feature type="binding site" evidence="15">
    <location>
        <position position="468"/>
    </location>
    <ligand>
        <name>Mg(2+)</name>
        <dbReference type="ChEBI" id="CHEBI:18420"/>
        <note>shared with alpha subunit</note>
    </ligand>
</feature>
<keyword evidence="10 15" id="KW-0460">Magnesium</keyword>
<evidence type="ECO:0000256" key="5">
    <source>
        <dbReference type="ARBA" id="ARBA00022555"/>
    </source>
</evidence>
<dbReference type="Pfam" id="PF17759">
    <property type="entry name" value="tRNA_synthFbeta"/>
    <property type="match status" value="1"/>
</dbReference>
<gene>
    <name evidence="15 20" type="primary">pheT</name>
    <name evidence="20" type="ORF">PQU92_04170</name>
</gene>
<dbReference type="SMART" id="SM00874">
    <property type="entry name" value="B5"/>
    <property type="match status" value="1"/>
</dbReference>
<evidence type="ECO:0000256" key="3">
    <source>
        <dbReference type="ARBA" id="ARBA00011209"/>
    </source>
</evidence>
<dbReference type="SMART" id="SM00896">
    <property type="entry name" value="FDX-ACB"/>
    <property type="match status" value="1"/>
</dbReference>
<dbReference type="EMBL" id="JAQQKX010000002">
    <property type="protein sequence ID" value="MDC7682457.1"/>
    <property type="molecule type" value="Genomic_DNA"/>
</dbReference>
<accession>A0ABT5HQW0</accession>
<dbReference type="Pfam" id="PF01588">
    <property type="entry name" value="tRNA_bind"/>
    <property type="match status" value="1"/>
</dbReference>
<dbReference type="PANTHER" id="PTHR10947:SF0">
    <property type="entry name" value="PHENYLALANINE--TRNA LIGASE BETA SUBUNIT"/>
    <property type="match status" value="1"/>
</dbReference>
<keyword evidence="9 15" id="KW-0067">ATP-binding</keyword>
<evidence type="ECO:0000259" key="17">
    <source>
        <dbReference type="PROSITE" id="PS50886"/>
    </source>
</evidence>
<keyword evidence="12 15" id="KW-0648">Protein biosynthesis</keyword>
<evidence type="ECO:0000256" key="6">
    <source>
        <dbReference type="ARBA" id="ARBA00022598"/>
    </source>
</evidence>
<dbReference type="Gene3D" id="3.30.930.10">
    <property type="entry name" value="Bira Bifunctional Protein, Domain 2"/>
    <property type="match status" value="1"/>
</dbReference>
<dbReference type="PROSITE" id="PS51483">
    <property type="entry name" value="B5"/>
    <property type="match status" value="1"/>
</dbReference>
<evidence type="ECO:0000313" key="20">
    <source>
        <dbReference type="EMBL" id="MDC7682457.1"/>
    </source>
</evidence>
<dbReference type="InterPro" id="IPR002547">
    <property type="entry name" value="tRNA-bd_dom"/>
</dbReference>
<dbReference type="InterPro" id="IPR036690">
    <property type="entry name" value="Fdx_antiC-bd_sf"/>
</dbReference>
<sequence>MKFSLSWLKDHLDTAADIHVVAAAMTAAGLEVEDVTDPSAKLKPFTVAKVVEAARHPNADKLQVLQVDTVDGRKEIVCGAPNARAGLTTVYAPIGAYVPGLDVTLVEKPVRGVVSNGMMCSAAELELDSESDGIMELSDELAVGTPVTEVFGVEPVIDFEVTPNRPDWLGVHGIARDLAATGLGAFAEKAIAPVAGAFPCPITVKVDGDACPLFSGRVIRGVKNGLSPKWLQDRLTSIGLKPISALVDITNYMSFDRARPLHVYDVAKLSGTVIEARLGHDNPVAEGEHAHAHEQLIALDGKTYSLTPDMCVIADANGERPIGLGGVMGGESTGVDFDTVDVFLESAWFDPIRTAQTGRTTTITSDAQYRFARGVDPDFVVPGLELATQLILDLCGGEASEIVVAGEAPKGRPDVSFDPAYVGQLTGLVVSDDEVERILIALGFGVTRGSPWTVSVPSFRRDVDGKADLVEEVARVYGFNHIPATPLPVVAPKNGGVLTAPQAKARAARRALAAFGYSEAVTWSFMRQDWAKLFGGGDDKLLLANPIASELNCMRPSALANLLEAAGRNAAKGFAGSCLFEIGPVYQGLEPNDQKTVITALRAPDKARHWSATGEDALFGLKSDLLRLLEEINVPVASLQLVQGSNASHWHPGRSARLQLGPKQVLAEFGELHPSVLKAMDLDGAYVAFEVRLDLLPSPKAKSGKSKGALSLSNLMPLTRDFAFLVDANTVSGDLVKAVKGADKALITDAKVFDVYRGQGVPVGQVSLAVEVTLQPTDKTLTEPEIDAVSQKIVAAAQKAGATLRS</sequence>
<keyword evidence="11 16" id="KW-0694">RNA-binding</keyword>
<evidence type="ECO:0000256" key="14">
    <source>
        <dbReference type="ARBA" id="ARBA00049255"/>
    </source>
</evidence>
<keyword evidence="6 15" id="KW-0436">Ligase</keyword>
<feature type="domain" description="B5" evidence="19">
    <location>
        <begin position="410"/>
        <end position="484"/>
    </location>
</feature>
<keyword evidence="21" id="KW-1185">Reference proteome</keyword>
<dbReference type="Pfam" id="PF03483">
    <property type="entry name" value="B3_4"/>
    <property type="match status" value="1"/>
</dbReference>
<comment type="cofactor">
    <cofactor evidence="15">
        <name>Mg(2+)</name>
        <dbReference type="ChEBI" id="CHEBI:18420"/>
    </cofactor>
    <text evidence="15">Binds 2 magnesium ions per tetramer.</text>
</comment>
<dbReference type="PROSITE" id="PS50886">
    <property type="entry name" value="TRBD"/>
    <property type="match status" value="1"/>
</dbReference>
<dbReference type="SUPFAM" id="SSF55681">
    <property type="entry name" value="Class II aaRS and biotin synthetases"/>
    <property type="match status" value="1"/>
</dbReference>
<evidence type="ECO:0000256" key="2">
    <source>
        <dbReference type="ARBA" id="ARBA00008653"/>
    </source>
</evidence>
<dbReference type="NCBIfam" id="NF045760">
    <property type="entry name" value="YtpR"/>
    <property type="match status" value="1"/>
</dbReference>
<dbReference type="Gene3D" id="3.30.56.10">
    <property type="match status" value="2"/>
</dbReference>
<feature type="domain" description="TRNA-binding" evidence="17">
    <location>
        <begin position="39"/>
        <end position="148"/>
    </location>
</feature>
<dbReference type="CDD" id="cd02796">
    <property type="entry name" value="tRNA_bind_bactPheRS"/>
    <property type="match status" value="1"/>
</dbReference>
<evidence type="ECO:0000256" key="7">
    <source>
        <dbReference type="ARBA" id="ARBA00022723"/>
    </source>
</evidence>
<evidence type="ECO:0000256" key="9">
    <source>
        <dbReference type="ARBA" id="ARBA00022840"/>
    </source>
</evidence>
<dbReference type="CDD" id="cd00769">
    <property type="entry name" value="PheRS_beta_core"/>
    <property type="match status" value="1"/>
</dbReference>
<evidence type="ECO:0000313" key="21">
    <source>
        <dbReference type="Proteomes" id="UP001214854"/>
    </source>
</evidence>
<dbReference type="Gene3D" id="3.30.70.380">
    <property type="entry name" value="Ferrodoxin-fold anticodon-binding domain"/>
    <property type="match status" value="1"/>
</dbReference>
<comment type="similarity">
    <text evidence="2 15">Belongs to the phenylalanyl-tRNA synthetase beta subunit family. Type 1 subfamily.</text>
</comment>
<dbReference type="SUPFAM" id="SSF46955">
    <property type="entry name" value="Putative DNA-binding domain"/>
    <property type="match status" value="1"/>
</dbReference>
<dbReference type="Pfam" id="PF03147">
    <property type="entry name" value="FDX-ACB"/>
    <property type="match status" value="1"/>
</dbReference>
<dbReference type="InterPro" id="IPR045864">
    <property type="entry name" value="aa-tRNA-synth_II/BPL/LPL"/>
</dbReference>
<dbReference type="PANTHER" id="PTHR10947">
    <property type="entry name" value="PHENYLALANYL-TRNA SYNTHETASE BETA CHAIN AND LEUCINE-RICH REPEAT-CONTAINING PROTEIN 47"/>
    <property type="match status" value="1"/>
</dbReference>
<dbReference type="InterPro" id="IPR005121">
    <property type="entry name" value="Fdx_antiC-bd"/>
</dbReference>
<dbReference type="NCBIfam" id="TIGR00472">
    <property type="entry name" value="pheT_bact"/>
    <property type="match status" value="1"/>
</dbReference>